<accession>A0A1H1IMI2</accession>
<organism evidence="2 3">
    <name type="scientific">Natronobacterium texcoconense</name>
    <dbReference type="NCBI Taxonomy" id="1095778"/>
    <lineage>
        <taxon>Archaea</taxon>
        <taxon>Methanobacteriati</taxon>
        <taxon>Methanobacteriota</taxon>
        <taxon>Stenosarchaea group</taxon>
        <taxon>Halobacteria</taxon>
        <taxon>Halobacteriales</taxon>
        <taxon>Natrialbaceae</taxon>
        <taxon>Natronobacterium</taxon>
    </lineage>
</organism>
<feature type="region of interest" description="Disordered" evidence="1">
    <location>
        <begin position="229"/>
        <end position="322"/>
    </location>
</feature>
<keyword evidence="3" id="KW-1185">Reference proteome</keyword>
<dbReference type="EMBL" id="FNLC01000005">
    <property type="protein sequence ID" value="SDR38850.1"/>
    <property type="molecule type" value="Genomic_DNA"/>
</dbReference>
<dbReference type="RefSeq" id="WP_244510276.1">
    <property type="nucleotide sequence ID" value="NZ_FNLC01000005.1"/>
</dbReference>
<feature type="compositionally biased region" description="Low complexity" evidence="1">
    <location>
        <begin position="234"/>
        <end position="249"/>
    </location>
</feature>
<feature type="compositionally biased region" description="Basic and acidic residues" evidence="1">
    <location>
        <begin position="305"/>
        <end position="322"/>
    </location>
</feature>
<sequence>MDRTRRATLVMIAGSSGLLAVDTLGHSSAELERDVSVDVVSDANAYLGLVDDDVETGGLLFEDGARYPLATFDVVNQLTEPIDVSLALEDERVRFTSIETGDERHLTEPDLGSGEKVGVTIDLDSRSSLPVDEETITTALEIEADGERTHVDAERTLTLLPGVLLVVDLCSFPGWDGTLVLRKRRTEDGDLSLHLEIVDCSGDSRTSVDEIDVSSGLVPELRLSFPEEDHLFSRHSSSQADSGSSDDPSQTNSEQTFESALTTADSVDAELERESTADDESELTANDESGVPVLEVDPDTSLEDVESRPVESVEVRFSELEE</sequence>
<evidence type="ECO:0000256" key="1">
    <source>
        <dbReference type="SAM" id="MobiDB-lite"/>
    </source>
</evidence>
<dbReference type="Proteomes" id="UP000198848">
    <property type="component" value="Unassembled WGS sequence"/>
</dbReference>
<protein>
    <submittedName>
        <fullName evidence="2">Uncharacterized protein</fullName>
    </submittedName>
</protein>
<proteinExistence type="predicted"/>
<dbReference type="AlphaFoldDB" id="A0A1H1IMI2"/>
<name>A0A1H1IMI2_NATTX</name>
<gene>
    <name evidence="2" type="ORF">SAMN04489842_3628</name>
</gene>
<feature type="compositionally biased region" description="Polar residues" evidence="1">
    <location>
        <begin position="250"/>
        <end position="265"/>
    </location>
</feature>
<evidence type="ECO:0000313" key="3">
    <source>
        <dbReference type="Proteomes" id="UP000198848"/>
    </source>
</evidence>
<evidence type="ECO:0000313" key="2">
    <source>
        <dbReference type="EMBL" id="SDR38850.1"/>
    </source>
</evidence>
<reference evidence="3" key="1">
    <citation type="submission" date="2016-10" db="EMBL/GenBank/DDBJ databases">
        <authorList>
            <person name="Varghese N."/>
            <person name="Submissions S."/>
        </authorList>
    </citation>
    <scope>NUCLEOTIDE SEQUENCE [LARGE SCALE GENOMIC DNA]</scope>
    <source>
        <strain evidence="3">DSM 24767</strain>
    </source>
</reference>